<dbReference type="InterPro" id="IPR037185">
    <property type="entry name" value="EmrE-like"/>
</dbReference>
<dbReference type="Proteomes" id="UP000005442">
    <property type="component" value="Chromosome"/>
</dbReference>
<feature type="transmembrane region" description="Helical" evidence="7">
    <location>
        <begin position="268"/>
        <end position="285"/>
    </location>
</feature>
<dbReference type="GO" id="GO:0016020">
    <property type="term" value="C:membrane"/>
    <property type="evidence" value="ECO:0007669"/>
    <property type="project" value="UniProtKB-SubCell"/>
</dbReference>
<dbReference type="HOGENOM" id="CLU_032828_0_2_11"/>
<evidence type="ECO:0000259" key="8">
    <source>
        <dbReference type="Pfam" id="PF00892"/>
    </source>
</evidence>
<sequence length="314" mass="33517">MSNAGGAHLPENLVLGAVLSSLSFFGTAAMSAMVKATEALTSAGVILLFQNLICFLLILPFALRGGWSSVKTDKPGLHILRAVSGTGAWYALFVAITMMPLTNATLLTFSAPLWMPAIAWVFFREKAAKATWIGAAVGFAGVVMVLQPHHQTFNIGALIALAGALCLAVACISVRRLGATEPTSRILFYYFGISTLLCLPFAVIEWQPFGLRGFLYLVGIAATLIVSQALIVLAYRYASAVKVGPFVYTTIVFTALIDWFLWNHAPTLGVVFGIALVIGGGMIAIRKKSSAPPRETVKDDHPAVKKPLRPALVP</sequence>
<dbReference type="KEGG" id="mrh:MycrhN_3448"/>
<dbReference type="RefSeq" id="WP_014211725.1">
    <property type="nucleotide sequence ID" value="NC_016604.1"/>
</dbReference>
<accession>G8RR44</accession>
<feature type="transmembrane region" description="Helical" evidence="7">
    <location>
        <begin position="79"/>
        <end position="98"/>
    </location>
</feature>
<dbReference type="Pfam" id="PF00892">
    <property type="entry name" value="EamA"/>
    <property type="match status" value="2"/>
</dbReference>
<feature type="domain" description="EamA" evidence="8">
    <location>
        <begin position="16"/>
        <end position="146"/>
    </location>
</feature>
<dbReference type="SUPFAM" id="SSF103481">
    <property type="entry name" value="Multidrug resistance efflux transporter EmrE"/>
    <property type="match status" value="2"/>
</dbReference>
<evidence type="ECO:0000256" key="1">
    <source>
        <dbReference type="ARBA" id="ARBA00004141"/>
    </source>
</evidence>
<evidence type="ECO:0000256" key="6">
    <source>
        <dbReference type="SAM" id="MobiDB-lite"/>
    </source>
</evidence>
<keyword evidence="4 7" id="KW-1133">Transmembrane helix</keyword>
<comment type="subcellular location">
    <subcellularLocation>
        <location evidence="1">Membrane</location>
        <topology evidence="1">Multi-pass membrane protein</topology>
    </subcellularLocation>
</comment>
<dbReference type="STRING" id="710685.MycrhN_3448"/>
<protein>
    <submittedName>
        <fullName evidence="9">DMT(Drug/metabolite transporter) superfamily permease</fullName>
    </submittedName>
</protein>
<evidence type="ECO:0000256" key="3">
    <source>
        <dbReference type="ARBA" id="ARBA00022692"/>
    </source>
</evidence>
<evidence type="ECO:0000256" key="2">
    <source>
        <dbReference type="ARBA" id="ARBA00007362"/>
    </source>
</evidence>
<feature type="domain" description="EamA" evidence="8">
    <location>
        <begin position="155"/>
        <end position="283"/>
    </location>
</feature>
<name>G8RR44_MYCRN</name>
<organism evidence="9 10">
    <name type="scientific">Mycolicibacterium rhodesiae (strain NBB3)</name>
    <name type="common">Mycobacterium rhodesiae</name>
    <dbReference type="NCBI Taxonomy" id="710685"/>
    <lineage>
        <taxon>Bacteria</taxon>
        <taxon>Bacillati</taxon>
        <taxon>Actinomycetota</taxon>
        <taxon>Actinomycetes</taxon>
        <taxon>Mycobacteriales</taxon>
        <taxon>Mycobacteriaceae</taxon>
        <taxon>Mycolicibacterium</taxon>
    </lineage>
</organism>
<evidence type="ECO:0000313" key="10">
    <source>
        <dbReference type="Proteomes" id="UP000005442"/>
    </source>
</evidence>
<evidence type="ECO:0000256" key="4">
    <source>
        <dbReference type="ARBA" id="ARBA00022989"/>
    </source>
</evidence>
<reference evidence="9 10" key="1">
    <citation type="submission" date="2011-12" db="EMBL/GenBank/DDBJ databases">
        <title>Complete sequence of Mycobacterium rhodesiae NBB3.</title>
        <authorList>
            <consortium name="US DOE Joint Genome Institute"/>
            <person name="Lucas S."/>
            <person name="Han J."/>
            <person name="Lapidus A."/>
            <person name="Cheng J.-F."/>
            <person name="Goodwin L."/>
            <person name="Pitluck S."/>
            <person name="Peters L."/>
            <person name="Mikhailova N."/>
            <person name="Gu W."/>
            <person name="Detter J.C."/>
            <person name="Han C."/>
            <person name="Tapia R."/>
            <person name="Land M."/>
            <person name="Hauser L."/>
            <person name="Kyrpides N."/>
            <person name="Ivanova N."/>
            <person name="Pagani I."/>
            <person name="Mattes T."/>
            <person name="Holmes A."/>
            <person name="Rutledge P."/>
            <person name="Paulsen I."/>
            <person name="Coleman N."/>
            <person name="Woyke T."/>
        </authorList>
    </citation>
    <scope>NUCLEOTIDE SEQUENCE [LARGE SCALE GENOMIC DNA]</scope>
    <source>
        <strain evidence="9 10">NBB3</strain>
    </source>
</reference>
<dbReference type="EMBL" id="CP003169">
    <property type="protein sequence ID" value="AEV73969.1"/>
    <property type="molecule type" value="Genomic_DNA"/>
</dbReference>
<dbReference type="PANTHER" id="PTHR22911">
    <property type="entry name" value="ACYL-MALONYL CONDENSING ENZYME-RELATED"/>
    <property type="match status" value="1"/>
</dbReference>
<dbReference type="OrthoDB" id="554876at2"/>
<dbReference type="PATRIC" id="fig|710685.3.peg.3455"/>
<dbReference type="PANTHER" id="PTHR22911:SF6">
    <property type="entry name" value="SOLUTE CARRIER FAMILY 35 MEMBER G1"/>
    <property type="match status" value="1"/>
</dbReference>
<evidence type="ECO:0000313" key="9">
    <source>
        <dbReference type="EMBL" id="AEV73969.1"/>
    </source>
</evidence>
<keyword evidence="3 7" id="KW-0812">Transmembrane</keyword>
<gene>
    <name evidence="9" type="ordered locus">MycrhN_3448</name>
</gene>
<feature type="transmembrane region" description="Helical" evidence="7">
    <location>
        <begin position="186"/>
        <end position="207"/>
    </location>
</feature>
<comment type="similarity">
    <text evidence="2">Belongs to the EamA transporter family.</text>
</comment>
<feature type="region of interest" description="Disordered" evidence="6">
    <location>
        <begin position="290"/>
        <end position="314"/>
    </location>
</feature>
<feature type="transmembrane region" description="Helical" evidence="7">
    <location>
        <begin position="153"/>
        <end position="174"/>
    </location>
</feature>
<proteinExistence type="inferred from homology"/>
<feature type="transmembrane region" description="Helical" evidence="7">
    <location>
        <begin position="246"/>
        <end position="262"/>
    </location>
</feature>
<feature type="transmembrane region" description="Helical" evidence="7">
    <location>
        <begin position="213"/>
        <end position="234"/>
    </location>
</feature>
<dbReference type="InterPro" id="IPR000620">
    <property type="entry name" value="EamA_dom"/>
</dbReference>
<dbReference type="AlphaFoldDB" id="G8RR44"/>
<feature type="transmembrane region" description="Helical" evidence="7">
    <location>
        <begin position="104"/>
        <end position="123"/>
    </location>
</feature>
<keyword evidence="5 7" id="KW-0472">Membrane</keyword>
<feature type="transmembrane region" description="Helical" evidence="7">
    <location>
        <begin position="130"/>
        <end position="147"/>
    </location>
</feature>
<evidence type="ECO:0000256" key="7">
    <source>
        <dbReference type="SAM" id="Phobius"/>
    </source>
</evidence>
<evidence type="ECO:0000256" key="5">
    <source>
        <dbReference type="ARBA" id="ARBA00023136"/>
    </source>
</evidence>
<feature type="transmembrane region" description="Helical" evidence="7">
    <location>
        <begin position="46"/>
        <end position="67"/>
    </location>
</feature>
<dbReference type="eggNOG" id="COG0697">
    <property type="taxonomic scope" value="Bacteria"/>
</dbReference>
<keyword evidence="10" id="KW-1185">Reference proteome</keyword>